<dbReference type="Pfam" id="PF04082">
    <property type="entry name" value="Fungal_trans"/>
    <property type="match status" value="1"/>
</dbReference>
<proteinExistence type="predicted"/>
<dbReference type="EMBL" id="NAJM01000044">
    <property type="protein sequence ID" value="RVX67813.1"/>
    <property type="molecule type" value="Genomic_DNA"/>
</dbReference>
<dbReference type="CDD" id="cd12148">
    <property type="entry name" value="fungal_TF_MHR"/>
    <property type="match status" value="1"/>
</dbReference>
<evidence type="ECO:0000256" key="2">
    <source>
        <dbReference type="SAM" id="MobiDB-lite"/>
    </source>
</evidence>
<sequence>MTYFTKAVDAAMGIVHRGWFESRLRNHHSATSQDDEDPGWYALRNTIYASGCRIMMSADRNFKQSSIAALGYFENALSVHTEILYSRTSIVGVQALTLMAYFSENISSPCLEYMLCSSAIRLAVSKGLHRHPQASANLSQDEQSQRSLVFWAAYSLEKHIVSQSGRRSTMDDEEISCQIPRFHIAGSSVNLFYCDTVVRLAQLSSMAFKGAQSYQAFRKGPKALANAVQSLSVELEALRCSKEREGFQLDAPLDPSHLPAMLSLQQALYLQYAYFNTVLIIHAVLTTPWSQEMPGLRHEASAVSQSAISVEVVAQTCRKAILATQHIQLEPSTPLPLTFFGPLNAFINLFINVLKFPEHPNTRSDTALLNICVGHFARLEFATDSEVSVSFVTECASLARNFVSTTRSNIVRPPSHPPDGITMDGDGRSSELRTERETSLGHLDTVDDPAHHEYDFACMPNVFDADMDEWSLMMELPPFGEAPPEFQTL</sequence>
<organism evidence="4 5">
    <name type="scientific">Exophiala mesophila</name>
    <name type="common">Black yeast-like fungus</name>
    <dbReference type="NCBI Taxonomy" id="212818"/>
    <lineage>
        <taxon>Eukaryota</taxon>
        <taxon>Fungi</taxon>
        <taxon>Dikarya</taxon>
        <taxon>Ascomycota</taxon>
        <taxon>Pezizomycotina</taxon>
        <taxon>Eurotiomycetes</taxon>
        <taxon>Chaetothyriomycetidae</taxon>
        <taxon>Chaetothyriales</taxon>
        <taxon>Herpotrichiellaceae</taxon>
        <taxon>Exophiala</taxon>
    </lineage>
</organism>
<reference evidence="4 5" key="1">
    <citation type="submission" date="2017-03" db="EMBL/GenBank/DDBJ databases">
        <title>Genomes of endolithic fungi from Antarctica.</title>
        <authorList>
            <person name="Coleine C."/>
            <person name="Masonjones S."/>
            <person name="Stajich J.E."/>
        </authorList>
    </citation>
    <scope>NUCLEOTIDE SEQUENCE [LARGE SCALE GENOMIC DNA]</scope>
    <source>
        <strain evidence="4 5">CCFEE 6314</strain>
    </source>
</reference>
<dbReference type="AlphaFoldDB" id="A0A438MVL9"/>
<dbReference type="GO" id="GO:0003700">
    <property type="term" value="F:DNA-binding transcription factor activity"/>
    <property type="evidence" value="ECO:0007669"/>
    <property type="project" value="InterPro"/>
</dbReference>
<dbReference type="InterPro" id="IPR050987">
    <property type="entry name" value="AtrR-like"/>
</dbReference>
<dbReference type="GO" id="GO:0006351">
    <property type="term" value="P:DNA-templated transcription"/>
    <property type="evidence" value="ECO:0007669"/>
    <property type="project" value="InterPro"/>
</dbReference>
<comment type="caution">
    <text evidence="4">The sequence shown here is derived from an EMBL/GenBank/DDBJ whole genome shotgun (WGS) entry which is preliminary data.</text>
</comment>
<evidence type="ECO:0000313" key="5">
    <source>
        <dbReference type="Proteomes" id="UP000288859"/>
    </source>
</evidence>
<dbReference type="OrthoDB" id="39175at2759"/>
<protein>
    <recommendedName>
        <fullName evidence="3">Xylanolytic transcriptional activator regulatory domain-containing protein</fullName>
    </recommendedName>
</protein>
<keyword evidence="1" id="KW-0539">Nucleus</keyword>
<evidence type="ECO:0000313" key="4">
    <source>
        <dbReference type="EMBL" id="RVX67813.1"/>
    </source>
</evidence>
<dbReference type="Proteomes" id="UP000288859">
    <property type="component" value="Unassembled WGS sequence"/>
</dbReference>
<name>A0A438MVL9_EXOME</name>
<dbReference type="VEuPathDB" id="FungiDB:PV10_04842"/>
<dbReference type="InterPro" id="IPR007219">
    <property type="entry name" value="XnlR_reg_dom"/>
</dbReference>
<evidence type="ECO:0000256" key="1">
    <source>
        <dbReference type="ARBA" id="ARBA00023242"/>
    </source>
</evidence>
<dbReference type="GO" id="GO:0008270">
    <property type="term" value="F:zinc ion binding"/>
    <property type="evidence" value="ECO:0007669"/>
    <property type="project" value="InterPro"/>
</dbReference>
<dbReference type="PANTHER" id="PTHR46910">
    <property type="entry name" value="TRANSCRIPTION FACTOR PDR1"/>
    <property type="match status" value="1"/>
</dbReference>
<gene>
    <name evidence="4" type="ORF">B0A52_07741</name>
</gene>
<accession>A0A438MVL9</accession>
<evidence type="ECO:0000259" key="3">
    <source>
        <dbReference type="SMART" id="SM00906"/>
    </source>
</evidence>
<dbReference type="SMART" id="SM00906">
    <property type="entry name" value="Fungal_trans"/>
    <property type="match status" value="1"/>
</dbReference>
<dbReference type="GO" id="GO:0003677">
    <property type="term" value="F:DNA binding"/>
    <property type="evidence" value="ECO:0007669"/>
    <property type="project" value="InterPro"/>
</dbReference>
<feature type="domain" description="Xylanolytic transcriptional activator regulatory" evidence="3">
    <location>
        <begin position="112"/>
        <end position="186"/>
    </location>
</feature>
<dbReference type="PANTHER" id="PTHR46910:SF25">
    <property type="entry name" value="ABC-TRANSPORTER-REGULATING TRANSCRIPTION FACTOR"/>
    <property type="match status" value="1"/>
</dbReference>
<feature type="region of interest" description="Disordered" evidence="2">
    <location>
        <begin position="409"/>
        <end position="429"/>
    </location>
</feature>